<dbReference type="EMBL" id="QXDJ01000003">
    <property type="protein sequence ID" value="RII34515.1"/>
    <property type="molecule type" value="Genomic_DNA"/>
</dbReference>
<dbReference type="OrthoDB" id="9764596at2"/>
<gene>
    <name evidence="3" type="primary">yjmB_4</name>
    <name evidence="3" type="ORF">CLCHR_39280</name>
    <name evidence="4" type="ORF">D2A34_15360</name>
    <name evidence="2" type="ORF">GKZ28_19385</name>
</gene>
<reference evidence="3 5" key="1">
    <citation type="submission" date="2017-03" db="EMBL/GenBank/DDBJ databases">
        <title>Genome sequence of Clostridium chromiireducens DSM 23318.</title>
        <authorList>
            <person name="Poehlein A."/>
            <person name="Daniel R."/>
        </authorList>
    </citation>
    <scope>NUCLEOTIDE SEQUENCE [LARGE SCALE GENOMIC DNA]</scope>
    <source>
        <strain evidence="3 5">DSM 23318</strain>
    </source>
</reference>
<evidence type="ECO:0000313" key="2">
    <source>
        <dbReference type="EMBL" id="MVX65844.1"/>
    </source>
</evidence>
<dbReference type="InterPro" id="IPR001927">
    <property type="entry name" value="Na/Gal_symport"/>
</dbReference>
<dbReference type="Proteomes" id="UP000191056">
    <property type="component" value="Unassembled WGS sequence"/>
</dbReference>
<dbReference type="EMBL" id="WSRQ01000039">
    <property type="protein sequence ID" value="MVX65844.1"/>
    <property type="molecule type" value="Genomic_DNA"/>
</dbReference>
<dbReference type="PANTHER" id="PTHR11328:SF24">
    <property type="entry name" value="MAJOR FACILITATOR SUPERFAMILY (MFS) PROFILE DOMAIN-CONTAINING PROTEIN"/>
    <property type="match status" value="1"/>
</dbReference>
<feature type="transmembrane region" description="Helical" evidence="1">
    <location>
        <begin position="169"/>
        <end position="189"/>
    </location>
</feature>
<dbReference type="GO" id="GO:0015293">
    <property type="term" value="F:symporter activity"/>
    <property type="evidence" value="ECO:0007669"/>
    <property type="project" value="InterPro"/>
</dbReference>
<keyword evidence="1" id="KW-0812">Transmembrane</keyword>
<dbReference type="EMBL" id="MZGT01000069">
    <property type="protein sequence ID" value="OPJ58413.1"/>
    <property type="molecule type" value="Genomic_DNA"/>
</dbReference>
<accession>A0A1V4IEN5</accession>
<feature type="transmembrane region" description="Helical" evidence="1">
    <location>
        <begin position="389"/>
        <end position="409"/>
    </location>
</feature>
<proteinExistence type="predicted"/>
<feature type="transmembrane region" description="Helical" evidence="1">
    <location>
        <begin position="95"/>
        <end position="114"/>
    </location>
</feature>
<reference evidence="4 6" key="2">
    <citation type="submission" date="2018-08" db="EMBL/GenBank/DDBJ databases">
        <title>Genome of Clostridium chromiireducens C1, DSM12136.</title>
        <authorList>
            <person name="Xing M."/>
            <person name="Wei Y."/>
            <person name="Ang E.L."/>
            <person name="Zhao H."/>
            <person name="Zhang Y."/>
        </authorList>
    </citation>
    <scope>NUCLEOTIDE SEQUENCE [LARGE SCALE GENOMIC DNA]</scope>
    <source>
        <strain evidence="4 6">C1</strain>
    </source>
</reference>
<dbReference type="GO" id="GO:0008643">
    <property type="term" value="P:carbohydrate transport"/>
    <property type="evidence" value="ECO:0007669"/>
    <property type="project" value="InterPro"/>
</dbReference>
<evidence type="ECO:0000313" key="5">
    <source>
        <dbReference type="Proteomes" id="UP000191056"/>
    </source>
</evidence>
<feature type="transmembrane region" description="Helical" evidence="1">
    <location>
        <begin position="314"/>
        <end position="331"/>
    </location>
</feature>
<dbReference type="InterPro" id="IPR036259">
    <property type="entry name" value="MFS_trans_sf"/>
</dbReference>
<dbReference type="Proteomes" id="UP000265930">
    <property type="component" value="Unassembled WGS sequence"/>
</dbReference>
<feature type="transmembrane region" description="Helical" evidence="1">
    <location>
        <begin position="337"/>
        <end position="360"/>
    </location>
</feature>
<feature type="transmembrane region" description="Helical" evidence="1">
    <location>
        <begin position="126"/>
        <end position="148"/>
    </location>
</feature>
<feature type="transmembrane region" description="Helical" evidence="1">
    <location>
        <begin position="195"/>
        <end position="218"/>
    </location>
</feature>
<reference evidence="2" key="3">
    <citation type="submission" date="2019-12" db="EMBL/GenBank/DDBJ databases">
        <title>Microbes associate with the intestines of laboratory mice.</title>
        <authorList>
            <person name="Navarre W."/>
            <person name="Wong E."/>
        </authorList>
    </citation>
    <scope>NUCLEOTIDE SEQUENCE</scope>
    <source>
        <strain evidence="2">NM79_F5</strain>
    </source>
</reference>
<dbReference type="Gene3D" id="1.20.1250.20">
    <property type="entry name" value="MFS general substrate transporter like domains"/>
    <property type="match status" value="2"/>
</dbReference>
<dbReference type="AlphaFoldDB" id="A0A1V4IEN5"/>
<dbReference type="SUPFAM" id="SSF103473">
    <property type="entry name" value="MFS general substrate transporter"/>
    <property type="match status" value="1"/>
</dbReference>
<dbReference type="GO" id="GO:0006814">
    <property type="term" value="P:sodium ion transport"/>
    <property type="evidence" value="ECO:0007669"/>
    <property type="project" value="InterPro"/>
</dbReference>
<feature type="transmembrane region" description="Helical" evidence="1">
    <location>
        <begin position="421"/>
        <end position="443"/>
    </location>
</feature>
<dbReference type="GO" id="GO:0005886">
    <property type="term" value="C:plasma membrane"/>
    <property type="evidence" value="ECO:0007669"/>
    <property type="project" value="TreeGrafter"/>
</dbReference>
<dbReference type="NCBIfam" id="TIGR00792">
    <property type="entry name" value="gph"/>
    <property type="match status" value="1"/>
</dbReference>
<dbReference type="InterPro" id="IPR039672">
    <property type="entry name" value="MFS_2"/>
</dbReference>
<dbReference type="Pfam" id="PF13347">
    <property type="entry name" value="MFS_2"/>
    <property type="match status" value="1"/>
</dbReference>
<keyword evidence="1" id="KW-0472">Membrane</keyword>
<evidence type="ECO:0000313" key="4">
    <source>
        <dbReference type="EMBL" id="RII34515.1"/>
    </source>
</evidence>
<keyword evidence="1" id="KW-1133">Transmembrane helix</keyword>
<dbReference type="Proteomes" id="UP000656077">
    <property type="component" value="Unassembled WGS sequence"/>
</dbReference>
<dbReference type="STRING" id="225345.CLCHR_39280"/>
<evidence type="ECO:0000313" key="6">
    <source>
        <dbReference type="Proteomes" id="UP000265930"/>
    </source>
</evidence>
<dbReference type="CDD" id="cd17332">
    <property type="entry name" value="MFS_MelB_like"/>
    <property type="match status" value="1"/>
</dbReference>
<sequence>MQNSVKNNASTNSTKDGNVKLSLKEKISYGFGDFGNGFMFDLGQSYLTKFFIDTCGMSAGAVGGIFAFTKIFDAFMDPLAGSTIDRRKAGKQGKFRPVMMISSIILAILTVITFTMPDVSLSTRIIYGYATYMAWGLVYSFTNVPYGSMASVMTRDVEDRSQLATFRQAGSLGAQLITGVAFVPILMMFSDKKVGYPVAAAVMAVIGVISFYICFVNCKEHVVVNREGKSEKASAKDYFKVVFTNRPLLCLILMQLFTISAMNTNNQMMIFFCQYNLGDIKLQPKVNGIMIGCSVIGIFAIPFLVKKFGKKKTAITGLIIGIIANGLNFIIPTNPTTFTVLVTVGYVALAIPNGVTWAFVTDAIDYGHWHTGIRKEGVTYAAFNFSRKIAQSMAALVSAAVLGMTGYVANAQQSAETLLGIKGAMTLYPAVALAIAAIVVGVLHNLPDDKYRKVAQDLQEGRWENGILE</sequence>
<dbReference type="RefSeq" id="WP_079441581.1">
    <property type="nucleotide sequence ID" value="NZ_JBLZIA010000004.1"/>
</dbReference>
<evidence type="ECO:0000256" key="1">
    <source>
        <dbReference type="SAM" id="Phobius"/>
    </source>
</evidence>
<keyword evidence="5" id="KW-1185">Reference proteome</keyword>
<feature type="transmembrane region" description="Helical" evidence="1">
    <location>
        <begin position="286"/>
        <end position="305"/>
    </location>
</feature>
<protein>
    <submittedName>
        <fullName evidence="2">MFS transporter</fullName>
    </submittedName>
    <submittedName>
        <fullName evidence="3">Putative symporter YjmB</fullName>
    </submittedName>
</protein>
<name>A0A1V4IEN5_9CLOT</name>
<organism evidence="3 5">
    <name type="scientific">Clostridium chromiireducens</name>
    <dbReference type="NCBI Taxonomy" id="225345"/>
    <lineage>
        <taxon>Bacteria</taxon>
        <taxon>Bacillati</taxon>
        <taxon>Bacillota</taxon>
        <taxon>Clostridia</taxon>
        <taxon>Eubacteriales</taxon>
        <taxon>Clostridiaceae</taxon>
        <taxon>Clostridium</taxon>
    </lineage>
</organism>
<evidence type="ECO:0000313" key="3">
    <source>
        <dbReference type="EMBL" id="OPJ58413.1"/>
    </source>
</evidence>
<dbReference type="PANTHER" id="PTHR11328">
    <property type="entry name" value="MAJOR FACILITATOR SUPERFAMILY DOMAIN-CONTAINING PROTEIN"/>
    <property type="match status" value="1"/>
</dbReference>
<comment type="caution">
    <text evidence="3">The sequence shown here is derived from an EMBL/GenBank/DDBJ whole genome shotgun (WGS) entry which is preliminary data.</text>
</comment>